<keyword evidence="12" id="KW-1185">Reference proteome</keyword>
<dbReference type="GO" id="GO:0046872">
    <property type="term" value="F:metal ion binding"/>
    <property type="evidence" value="ECO:0007669"/>
    <property type="project" value="UniProtKB-KW"/>
</dbReference>
<comment type="similarity">
    <text evidence="9">In the N-terminal section; belongs to the FAD-binding oxidoreductase type 6 family.</text>
</comment>
<evidence type="ECO:0000256" key="4">
    <source>
        <dbReference type="ARBA" id="ARBA00022723"/>
    </source>
</evidence>
<comment type="caution">
    <text evidence="11">The sequence shown here is derived from an EMBL/GenBank/DDBJ whole genome shotgun (WGS) entry which is preliminary data.</text>
</comment>
<dbReference type="InterPro" id="IPR017938">
    <property type="entry name" value="Riboflavin_synthase-like_b-brl"/>
</dbReference>
<dbReference type="AlphaFoldDB" id="A0A0C1Y9W5"/>
<evidence type="ECO:0000256" key="8">
    <source>
        <dbReference type="ARBA" id="ARBA00023014"/>
    </source>
</evidence>
<dbReference type="InterPro" id="IPR001433">
    <property type="entry name" value="OxRdtase_FAD/NAD-bd"/>
</dbReference>
<evidence type="ECO:0000256" key="5">
    <source>
        <dbReference type="ARBA" id="ARBA00022827"/>
    </source>
</evidence>
<dbReference type="Pfam" id="PF00111">
    <property type="entry name" value="Fer2"/>
    <property type="match status" value="1"/>
</dbReference>
<dbReference type="CDD" id="cd00207">
    <property type="entry name" value="fer2"/>
    <property type="match status" value="1"/>
</dbReference>
<keyword evidence="7" id="KW-0408">Iron</keyword>
<dbReference type="Proteomes" id="UP000031572">
    <property type="component" value="Unassembled WGS sequence"/>
</dbReference>
<evidence type="ECO:0000313" key="11">
    <source>
        <dbReference type="EMBL" id="KIF83773.1"/>
    </source>
</evidence>
<dbReference type="InterPro" id="IPR001041">
    <property type="entry name" value="2Fe-2S_ferredoxin-type"/>
</dbReference>
<dbReference type="InterPro" id="IPR017927">
    <property type="entry name" value="FAD-bd_FR_type"/>
</dbReference>
<evidence type="ECO:0000256" key="9">
    <source>
        <dbReference type="ARBA" id="ARBA00061434"/>
    </source>
</evidence>
<dbReference type="InterPro" id="IPR039261">
    <property type="entry name" value="FNR_nucleotide-bd"/>
</dbReference>
<gene>
    <name evidence="11" type="ORF">TSA66_15410</name>
</gene>
<dbReference type="InterPro" id="IPR050415">
    <property type="entry name" value="MRET"/>
</dbReference>
<evidence type="ECO:0000256" key="2">
    <source>
        <dbReference type="ARBA" id="ARBA00022630"/>
    </source>
</evidence>
<keyword evidence="3" id="KW-0001">2Fe-2S</keyword>
<evidence type="ECO:0000256" key="1">
    <source>
        <dbReference type="ARBA" id="ARBA00001974"/>
    </source>
</evidence>
<evidence type="ECO:0000256" key="7">
    <source>
        <dbReference type="ARBA" id="ARBA00023004"/>
    </source>
</evidence>
<evidence type="ECO:0000256" key="6">
    <source>
        <dbReference type="ARBA" id="ARBA00023002"/>
    </source>
</evidence>
<dbReference type="STRING" id="709839.TSA66_15410"/>
<dbReference type="InterPro" id="IPR012675">
    <property type="entry name" value="Beta-grasp_dom_sf"/>
</dbReference>
<dbReference type="Gene3D" id="2.40.30.10">
    <property type="entry name" value="Translation factors"/>
    <property type="match status" value="1"/>
</dbReference>
<protein>
    <recommendedName>
        <fullName evidence="10">FAD-binding FR-type domain-containing protein</fullName>
    </recommendedName>
</protein>
<dbReference type="PANTHER" id="PTHR47354:SF6">
    <property type="entry name" value="NADH OXIDOREDUCTASE HCR"/>
    <property type="match status" value="1"/>
</dbReference>
<evidence type="ECO:0000313" key="12">
    <source>
        <dbReference type="Proteomes" id="UP000031572"/>
    </source>
</evidence>
<dbReference type="GO" id="GO:0051537">
    <property type="term" value="F:2 iron, 2 sulfur cluster binding"/>
    <property type="evidence" value="ECO:0007669"/>
    <property type="project" value="UniProtKB-KW"/>
</dbReference>
<dbReference type="SUPFAM" id="SSF63380">
    <property type="entry name" value="Riboflavin synthase domain-like"/>
    <property type="match status" value="1"/>
</dbReference>
<dbReference type="Gene3D" id="3.10.20.30">
    <property type="match status" value="1"/>
</dbReference>
<organism evidence="11 12">
    <name type="scientific">Noviherbaspirillum autotrophicum</name>
    <dbReference type="NCBI Taxonomy" id="709839"/>
    <lineage>
        <taxon>Bacteria</taxon>
        <taxon>Pseudomonadati</taxon>
        <taxon>Pseudomonadota</taxon>
        <taxon>Betaproteobacteria</taxon>
        <taxon>Burkholderiales</taxon>
        <taxon>Oxalobacteraceae</taxon>
        <taxon>Noviherbaspirillum</taxon>
    </lineage>
</organism>
<dbReference type="CDD" id="cd06216">
    <property type="entry name" value="FNR_iron_sulfur_binding_2"/>
    <property type="match status" value="1"/>
</dbReference>
<name>A0A0C1Y9W5_9BURK</name>
<keyword evidence="6" id="KW-0560">Oxidoreductase</keyword>
<keyword evidence="4" id="KW-0479">Metal-binding</keyword>
<dbReference type="InterPro" id="IPR036010">
    <property type="entry name" value="2Fe-2S_ferredoxin-like_sf"/>
</dbReference>
<evidence type="ECO:0000256" key="3">
    <source>
        <dbReference type="ARBA" id="ARBA00022714"/>
    </source>
</evidence>
<keyword evidence="5" id="KW-0274">FAD</keyword>
<evidence type="ECO:0000259" key="10">
    <source>
        <dbReference type="PROSITE" id="PS51384"/>
    </source>
</evidence>
<dbReference type="PRINTS" id="PR00409">
    <property type="entry name" value="PHDIOXRDTASE"/>
</dbReference>
<dbReference type="Pfam" id="PF00175">
    <property type="entry name" value="NAD_binding_1"/>
    <property type="match status" value="1"/>
</dbReference>
<feature type="domain" description="FAD-binding FR-type" evidence="10">
    <location>
        <begin position="23"/>
        <end position="124"/>
    </location>
</feature>
<keyword evidence="8" id="KW-0411">Iron-sulfur</keyword>
<dbReference type="GO" id="GO:0016491">
    <property type="term" value="F:oxidoreductase activity"/>
    <property type="evidence" value="ECO:0007669"/>
    <property type="project" value="UniProtKB-KW"/>
</dbReference>
<proteinExistence type="inferred from homology"/>
<sequence length="344" mass="37495">MASVVGLAAVEDALRALHPMLSLSSVRARVVRVIDETPDTRTFVMRPNALWLGARAGQFVRVQVEIDGRRRERAYSLSSPPGARRLAITVKRQDGGLVSPYLHDAVKHGTVLTLSQAAGEFVLPARLPPKILLLSAGSGITPMMALLGELRSRMYRGDVVFYHVCRNARQFIFSQQLQALAKTWPALRLVTHFSEQSGRWQAASLRAHMRELSKHATWMCGPTGMMDAVQALWTSEHFLAPLHSERFSAAPLRLASGPDVASTVRLRASGKQFVARGSAPLLLQAERAGLSPKYGCRIGICHSCQCTKASGSVENLQTGEVSGAPDEQIRLCISAARSDLVLDL</sequence>
<dbReference type="InterPro" id="IPR008333">
    <property type="entry name" value="Cbr1-like_FAD-bd_dom"/>
</dbReference>
<reference evidence="11 12" key="1">
    <citation type="submission" date="2014-12" db="EMBL/GenBank/DDBJ databases">
        <title>Denitrispirillum autotrophicum gen. nov., sp. nov., Denitrifying, Facultatively Autotrophic Bacteria Isolated from Rice Paddy Soil.</title>
        <authorList>
            <person name="Ishii S."/>
            <person name="Ashida N."/>
            <person name="Ohno H."/>
            <person name="Otsuka S."/>
            <person name="Yokota A."/>
            <person name="Senoo K."/>
        </authorList>
    </citation>
    <scope>NUCLEOTIDE SEQUENCE [LARGE SCALE GENOMIC DNA]</scope>
    <source>
        <strain evidence="11 12">TSA66</strain>
    </source>
</reference>
<dbReference type="Pfam" id="PF00970">
    <property type="entry name" value="FAD_binding_6"/>
    <property type="match status" value="1"/>
</dbReference>
<dbReference type="SUPFAM" id="SSF52343">
    <property type="entry name" value="Ferredoxin reductase-like, C-terminal NADP-linked domain"/>
    <property type="match status" value="1"/>
</dbReference>
<comment type="cofactor">
    <cofactor evidence="1">
        <name>FAD</name>
        <dbReference type="ChEBI" id="CHEBI:57692"/>
    </cofactor>
</comment>
<accession>A0A0C1Y9W5</accession>
<dbReference type="SUPFAM" id="SSF54292">
    <property type="entry name" value="2Fe-2S ferredoxin-like"/>
    <property type="match status" value="1"/>
</dbReference>
<dbReference type="PANTHER" id="PTHR47354">
    <property type="entry name" value="NADH OXIDOREDUCTASE HCR"/>
    <property type="match status" value="1"/>
</dbReference>
<dbReference type="Gene3D" id="3.40.50.80">
    <property type="entry name" value="Nucleotide-binding domain of ferredoxin-NADP reductase (FNR) module"/>
    <property type="match status" value="1"/>
</dbReference>
<dbReference type="PROSITE" id="PS51384">
    <property type="entry name" value="FAD_FR"/>
    <property type="match status" value="1"/>
</dbReference>
<dbReference type="EMBL" id="JWJG01000028">
    <property type="protein sequence ID" value="KIF83773.1"/>
    <property type="molecule type" value="Genomic_DNA"/>
</dbReference>
<keyword evidence="2" id="KW-0285">Flavoprotein</keyword>